<keyword evidence="2" id="KW-1185">Reference proteome</keyword>
<dbReference type="GO" id="GO:0008168">
    <property type="term" value="F:methyltransferase activity"/>
    <property type="evidence" value="ECO:0007669"/>
    <property type="project" value="UniProtKB-KW"/>
</dbReference>
<dbReference type="AlphaFoldDB" id="A0AA52H830"/>
<reference evidence="1" key="1">
    <citation type="submission" date="2023-04" db="EMBL/GenBank/DDBJ databases">
        <title>Complete genome sequence of Temperatibacter marinus.</title>
        <authorList>
            <person name="Rong J.-C."/>
            <person name="Yi M.-L."/>
            <person name="Zhao Q."/>
        </authorList>
    </citation>
    <scope>NUCLEOTIDE SEQUENCE</scope>
    <source>
        <strain evidence="1">NBRC 110045</strain>
    </source>
</reference>
<keyword evidence="1" id="KW-0489">Methyltransferase</keyword>
<gene>
    <name evidence="1" type="ORF">QGN29_07515</name>
</gene>
<protein>
    <submittedName>
        <fullName evidence="1">Class I SAM-dependent methyltransferase</fullName>
        <ecNumber evidence="1">2.1.1.-</ecNumber>
    </submittedName>
</protein>
<dbReference type="Proteomes" id="UP001268683">
    <property type="component" value="Chromosome"/>
</dbReference>
<dbReference type="EMBL" id="CP123872">
    <property type="protein sequence ID" value="WND01404.1"/>
    <property type="molecule type" value="Genomic_DNA"/>
</dbReference>
<proteinExistence type="predicted"/>
<dbReference type="Gene3D" id="3.40.50.150">
    <property type="entry name" value="Vaccinia Virus protein VP39"/>
    <property type="match status" value="1"/>
</dbReference>
<dbReference type="EC" id="2.1.1.-" evidence="1"/>
<sequence>MVYVPTQFHIDPHAEKTVYDLHDNSDTNGYRKFLNRTAVPILDRLTPNSIGLDFGCGPNPVLAKIFTEHGHRMAVYDKFYATSAAPLLQKYDFITMTEVIEHIAKPIPVLETLFSCLNDDGILAVMTKRLTNQSAFKTWHYKNDPTHITFYSEKTFQWISAIYDLKIEIIDQDVVFLSKVSRI</sequence>
<dbReference type="GO" id="GO:0032259">
    <property type="term" value="P:methylation"/>
    <property type="evidence" value="ECO:0007669"/>
    <property type="project" value="UniProtKB-KW"/>
</dbReference>
<name>A0AA52H830_9PROT</name>
<organism evidence="1 2">
    <name type="scientific">Temperatibacter marinus</name>
    <dbReference type="NCBI Taxonomy" id="1456591"/>
    <lineage>
        <taxon>Bacteria</taxon>
        <taxon>Pseudomonadati</taxon>
        <taxon>Pseudomonadota</taxon>
        <taxon>Alphaproteobacteria</taxon>
        <taxon>Kordiimonadales</taxon>
        <taxon>Temperatibacteraceae</taxon>
        <taxon>Temperatibacter</taxon>
    </lineage>
</organism>
<keyword evidence="1" id="KW-0808">Transferase</keyword>
<dbReference type="Pfam" id="PF13489">
    <property type="entry name" value="Methyltransf_23"/>
    <property type="match status" value="1"/>
</dbReference>
<dbReference type="InterPro" id="IPR029063">
    <property type="entry name" value="SAM-dependent_MTases_sf"/>
</dbReference>
<dbReference type="SUPFAM" id="SSF53335">
    <property type="entry name" value="S-adenosyl-L-methionine-dependent methyltransferases"/>
    <property type="match status" value="1"/>
</dbReference>
<accession>A0AA52H830</accession>
<evidence type="ECO:0000313" key="1">
    <source>
        <dbReference type="EMBL" id="WND01404.1"/>
    </source>
</evidence>
<dbReference type="RefSeq" id="WP_310797232.1">
    <property type="nucleotide sequence ID" value="NZ_CP123872.1"/>
</dbReference>
<evidence type="ECO:0000313" key="2">
    <source>
        <dbReference type="Proteomes" id="UP001268683"/>
    </source>
</evidence>
<dbReference type="KEGG" id="tmk:QGN29_07515"/>